<accession>A0ACC5R6N0</accession>
<evidence type="ECO:0000313" key="2">
    <source>
        <dbReference type="Proteomes" id="UP000616151"/>
    </source>
</evidence>
<protein>
    <submittedName>
        <fullName evidence="1">CGNR zinc finger domain-containing protein</fullName>
    </submittedName>
</protein>
<name>A0ACC5R6N0_9HYPH</name>
<reference evidence="1" key="1">
    <citation type="submission" date="2021-01" db="EMBL/GenBank/DDBJ databases">
        <authorList>
            <person name="Sun Q."/>
        </authorList>
    </citation>
    <scope>NUCLEOTIDE SEQUENCE</scope>
    <source>
        <strain evidence="1">YIM B02566</strain>
    </source>
</reference>
<dbReference type="Proteomes" id="UP000616151">
    <property type="component" value="Unassembled WGS sequence"/>
</dbReference>
<sequence>MTGFHWHDHHFINRQPALDFANMVVWRGQPGREEDRGGSAENLAGWAVFAGLSPPMSSVDRCVAAREAIDGYFRSGAGWPALATLYAETLTENRDTFLTTILHQAMTLAFSPDAKRVRVCGNCGWLFIDRTRNANKRWCITGVCGSRAKARRYYARKKERISAST</sequence>
<organism evidence="1 2">
    <name type="scientific">Taklimakanibacter albus</name>
    <dbReference type="NCBI Taxonomy" id="2800327"/>
    <lineage>
        <taxon>Bacteria</taxon>
        <taxon>Pseudomonadati</taxon>
        <taxon>Pseudomonadota</taxon>
        <taxon>Alphaproteobacteria</taxon>
        <taxon>Hyphomicrobiales</taxon>
        <taxon>Aestuariivirgaceae</taxon>
        <taxon>Taklimakanibacter</taxon>
    </lineage>
</organism>
<keyword evidence="2" id="KW-1185">Reference proteome</keyword>
<dbReference type="EMBL" id="JAENHL010000007">
    <property type="protein sequence ID" value="MBK1868331.1"/>
    <property type="molecule type" value="Genomic_DNA"/>
</dbReference>
<gene>
    <name evidence="1" type="ORF">JHL16_18405</name>
</gene>
<evidence type="ECO:0000313" key="1">
    <source>
        <dbReference type="EMBL" id="MBK1868331.1"/>
    </source>
</evidence>
<proteinExistence type="predicted"/>
<comment type="caution">
    <text evidence="1">The sequence shown here is derived from an EMBL/GenBank/DDBJ whole genome shotgun (WGS) entry which is preliminary data.</text>
</comment>